<evidence type="ECO:0000256" key="1">
    <source>
        <dbReference type="SAM" id="MobiDB-lite"/>
    </source>
</evidence>
<accession>A0A6A5UFZ5</accession>
<feature type="region of interest" description="Disordered" evidence="1">
    <location>
        <begin position="1"/>
        <end position="224"/>
    </location>
</feature>
<organism evidence="2 3">
    <name type="scientific">Byssothecium circinans</name>
    <dbReference type="NCBI Taxonomy" id="147558"/>
    <lineage>
        <taxon>Eukaryota</taxon>
        <taxon>Fungi</taxon>
        <taxon>Dikarya</taxon>
        <taxon>Ascomycota</taxon>
        <taxon>Pezizomycotina</taxon>
        <taxon>Dothideomycetes</taxon>
        <taxon>Pleosporomycetidae</taxon>
        <taxon>Pleosporales</taxon>
        <taxon>Massarineae</taxon>
        <taxon>Massarinaceae</taxon>
        <taxon>Byssothecium</taxon>
    </lineage>
</organism>
<evidence type="ECO:0000313" key="2">
    <source>
        <dbReference type="EMBL" id="KAF1963544.1"/>
    </source>
</evidence>
<feature type="compositionally biased region" description="Basic and acidic residues" evidence="1">
    <location>
        <begin position="111"/>
        <end position="120"/>
    </location>
</feature>
<proteinExistence type="predicted"/>
<feature type="compositionally biased region" description="Polar residues" evidence="1">
    <location>
        <begin position="71"/>
        <end position="85"/>
    </location>
</feature>
<feature type="compositionally biased region" description="Polar residues" evidence="1">
    <location>
        <begin position="201"/>
        <end position="212"/>
    </location>
</feature>
<evidence type="ECO:0000313" key="3">
    <source>
        <dbReference type="Proteomes" id="UP000800035"/>
    </source>
</evidence>
<sequence length="306" mass="34159">METTDPPPAYTFADGHPTSPPMTPGSRTQARFPPQTSHTSPIYKRMGVGRFAQSPPLEFIEPIGQGPHFNFTRQQSRGASPSTASGRACATTPQDSEDSSADESDEESELEEIKPSRTVDEADVTFVLEELGSSEDGYDSDVEVVQPTHCEDAKSEKSEGMIEKFKDMQVLEGSSDEEERDRIYRRKKKRWSAGIFKRSHSQSIEGDSSYSDNDPLDDVDSTARRLRRRVRGPADRRASLVFEDRGFPNSNNIAEVEEPEDGWILHAKGPPSIPSDDAFTLDELPFWEVEVVSEAEETMDVEYESS</sequence>
<dbReference type="Proteomes" id="UP000800035">
    <property type="component" value="Unassembled WGS sequence"/>
</dbReference>
<dbReference type="OrthoDB" id="4186058at2759"/>
<feature type="compositionally biased region" description="Acidic residues" evidence="1">
    <location>
        <begin position="95"/>
        <end position="110"/>
    </location>
</feature>
<gene>
    <name evidence="2" type="ORF">CC80DRAFT_8339</name>
</gene>
<feature type="compositionally biased region" description="Acidic residues" evidence="1">
    <location>
        <begin position="132"/>
        <end position="142"/>
    </location>
</feature>
<feature type="compositionally biased region" description="Basic and acidic residues" evidence="1">
    <location>
        <begin position="149"/>
        <end position="169"/>
    </location>
</feature>
<dbReference type="EMBL" id="ML976977">
    <property type="protein sequence ID" value="KAF1963544.1"/>
    <property type="molecule type" value="Genomic_DNA"/>
</dbReference>
<feature type="compositionally biased region" description="Polar residues" evidence="1">
    <location>
        <begin position="25"/>
        <end position="40"/>
    </location>
</feature>
<name>A0A6A5UFZ5_9PLEO</name>
<dbReference type="AlphaFoldDB" id="A0A6A5UFZ5"/>
<keyword evidence="3" id="KW-1185">Reference proteome</keyword>
<reference evidence="2" key="1">
    <citation type="journal article" date="2020" name="Stud. Mycol.">
        <title>101 Dothideomycetes genomes: a test case for predicting lifestyles and emergence of pathogens.</title>
        <authorList>
            <person name="Haridas S."/>
            <person name="Albert R."/>
            <person name="Binder M."/>
            <person name="Bloem J."/>
            <person name="Labutti K."/>
            <person name="Salamov A."/>
            <person name="Andreopoulos B."/>
            <person name="Baker S."/>
            <person name="Barry K."/>
            <person name="Bills G."/>
            <person name="Bluhm B."/>
            <person name="Cannon C."/>
            <person name="Castanera R."/>
            <person name="Culley D."/>
            <person name="Daum C."/>
            <person name="Ezra D."/>
            <person name="Gonzalez J."/>
            <person name="Henrissat B."/>
            <person name="Kuo A."/>
            <person name="Liang C."/>
            <person name="Lipzen A."/>
            <person name="Lutzoni F."/>
            <person name="Magnuson J."/>
            <person name="Mondo S."/>
            <person name="Nolan M."/>
            <person name="Ohm R."/>
            <person name="Pangilinan J."/>
            <person name="Park H.-J."/>
            <person name="Ramirez L."/>
            <person name="Alfaro M."/>
            <person name="Sun H."/>
            <person name="Tritt A."/>
            <person name="Yoshinaga Y."/>
            <person name="Zwiers L.-H."/>
            <person name="Turgeon B."/>
            <person name="Goodwin S."/>
            <person name="Spatafora J."/>
            <person name="Crous P."/>
            <person name="Grigoriev I."/>
        </authorList>
    </citation>
    <scope>NUCLEOTIDE SEQUENCE</scope>
    <source>
        <strain evidence="2">CBS 675.92</strain>
    </source>
</reference>
<protein>
    <submittedName>
        <fullName evidence="2">Uncharacterized protein</fullName>
    </submittedName>
</protein>